<reference evidence="1 2" key="1">
    <citation type="submission" date="2020-06" db="EMBL/GenBank/DDBJ databases">
        <authorList>
            <person name="Li R."/>
            <person name="Bekaert M."/>
        </authorList>
    </citation>
    <scope>NUCLEOTIDE SEQUENCE [LARGE SCALE GENOMIC DNA]</scope>
    <source>
        <strain evidence="2">wild</strain>
    </source>
</reference>
<gene>
    <name evidence="1" type="ORF">MCOR_34066</name>
</gene>
<evidence type="ECO:0000313" key="2">
    <source>
        <dbReference type="Proteomes" id="UP000507470"/>
    </source>
</evidence>
<protein>
    <submittedName>
        <fullName evidence="1">Uncharacterized protein</fullName>
    </submittedName>
</protein>
<organism evidence="1 2">
    <name type="scientific">Mytilus coruscus</name>
    <name type="common">Sea mussel</name>
    <dbReference type="NCBI Taxonomy" id="42192"/>
    <lineage>
        <taxon>Eukaryota</taxon>
        <taxon>Metazoa</taxon>
        <taxon>Spiralia</taxon>
        <taxon>Lophotrochozoa</taxon>
        <taxon>Mollusca</taxon>
        <taxon>Bivalvia</taxon>
        <taxon>Autobranchia</taxon>
        <taxon>Pteriomorphia</taxon>
        <taxon>Mytilida</taxon>
        <taxon>Mytiloidea</taxon>
        <taxon>Mytilidae</taxon>
        <taxon>Mytilinae</taxon>
        <taxon>Mytilus</taxon>
    </lineage>
</organism>
<keyword evidence="2" id="KW-1185">Reference proteome</keyword>
<evidence type="ECO:0000313" key="1">
    <source>
        <dbReference type="EMBL" id="CAC5399834.1"/>
    </source>
</evidence>
<name>A0A6J8CXS1_MYTCO</name>
<dbReference type="EMBL" id="CACVKT020006109">
    <property type="protein sequence ID" value="CAC5399834.1"/>
    <property type="molecule type" value="Genomic_DNA"/>
</dbReference>
<proteinExistence type="predicted"/>
<dbReference type="Proteomes" id="UP000507470">
    <property type="component" value="Unassembled WGS sequence"/>
</dbReference>
<accession>A0A6J8CXS1</accession>
<sequence length="533" mass="60482">MIQMAADTQCSFQSFHSTVNCSNLDTFYPVNSFPTSLSTILLTESGFFFTKFTESFIICQSHLNELQEQNRLRKKSKCCGIPLHLSSHHLKNKKRSGKLKADRYLTSQQVEEISKRYGSVLPVGTPICTSCRGKIFRDGFSDSDVNQSVEEVPSQIEDPLQQQTESSEGFFLRPRPDHSYEYYEHVHETQQSQNSQASEASVANIDRLGKLNEFLQACNTSPVKKIREPLSASSERTQRRYTEKANECLSLLLETMCPGESEQLKENIFSKLEKNMTRIDSPQFIDALVESYMRAETSTDLPLGEKTLTLSSGELIQTPYVIRCLAPATIVKQYARICQEENFNAIGESTMYQILSECSAAVRKSVEGVDYYVAEAGEAFRELENIVNQIPMNNDGKETIENLLKAKHYLKTDYKMHVRTSSTIADHCFVHALSQTGSVFFEDQCPHDHIHQCPQCYQLEHTLSTILTKTADVGWDNPEAYLFKVEKSVNAIKELKSHILRAKVQDSARADITSNLKEGEMFLVADWAMKFLH</sequence>
<dbReference type="AlphaFoldDB" id="A0A6J8CXS1"/>
<dbReference type="OrthoDB" id="6144574at2759"/>